<gene>
    <name evidence="1" type="ORF">H8S18_04060</name>
</gene>
<evidence type="ECO:0000313" key="2">
    <source>
        <dbReference type="Proteomes" id="UP000606889"/>
    </source>
</evidence>
<accession>A0ABR7ECJ4</accession>
<sequence>MQAGFDERVLAAKNEAYTQNLIKANYAVIAADVALSVSGQLNTGVFRQDWESLYPLLDVSGSMDTASFTVGGNAALTEVIYYFENRDLLLNYTYNI</sequence>
<name>A0ABR7ECJ4_9FIRM</name>
<protein>
    <submittedName>
        <fullName evidence="1">Uncharacterized protein</fullName>
    </submittedName>
</protein>
<dbReference type="Proteomes" id="UP000606889">
    <property type="component" value="Unassembled WGS sequence"/>
</dbReference>
<proteinExistence type="predicted"/>
<dbReference type="RefSeq" id="WP_186857029.1">
    <property type="nucleotide sequence ID" value="NZ_JACOON010000002.1"/>
</dbReference>
<evidence type="ECO:0000313" key="1">
    <source>
        <dbReference type="EMBL" id="MBC5647501.1"/>
    </source>
</evidence>
<dbReference type="EMBL" id="JACOON010000002">
    <property type="protein sequence ID" value="MBC5647501.1"/>
    <property type="molecule type" value="Genomic_DNA"/>
</dbReference>
<organism evidence="1 2">
    <name type="scientific">Christensenella tenuis</name>
    <dbReference type="NCBI Taxonomy" id="2763033"/>
    <lineage>
        <taxon>Bacteria</taxon>
        <taxon>Bacillati</taxon>
        <taxon>Bacillota</taxon>
        <taxon>Clostridia</taxon>
        <taxon>Christensenellales</taxon>
        <taxon>Christensenellaceae</taxon>
        <taxon>Christensenella</taxon>
    </lineage>
</organism>
<reference evidence="1 2" key="1">
    <citation type="submission" date="2020-08" db="EMBL/GenBank/DDBJ databases">
        <title>Genome public.</title>
        <authorList>
            <person name="Liu C."/>
            <person name="Sun Q."/>
        </authorList>
    </citation>
    <scope>NUCLEOTIDE SEQUENCE [LARGE SCALE GENOMIC DNA]</scope>
    <source>
        <strain evidence="1 2">NSJ-35</strain>
    </source>
</reference>
<comment type="caution">
    <text evidence="1">The sequence shown here is derived from an EMBL/GenBank/DDBJ whole genome shotgun (WGS) entry which is preliminary data.</text>
</comment>
<keyword evidence="2" id="KW-1185">Reference proteome</keyword>